<dbReference type="HOGENOM" id="CLU_708181_0_0_1"/>
<dbReference type="PANTHER" id="PTHR13593:SF143">
    <property type="entry name" value="PHOSPHATIDYLINOSITOL-SPECIFIC PHOSPHOLIPASE C X DOMAIN-CONTAINING PROTEIN"/>
    <property type="match status" value="1"/>
</dbReference>
<dbReference type="OMA" id="DLRPCIV"/>
<evidence type="ECO:0008006" key="3">
    <source>
        <dbReference type="Google" id="ProtNLM"/>
    </source>
</evidence>
<dbReference type="InterPro" id="IPR017946">
    <property type="entry name" value="PLC-like_Pdiesterase_TIM-brl"/>
</dbReference>
<dbReference type="Proteomes" id="UP000028524">
    <property type="component" value="Unassembled WGS sequence"/>
</dbReference>
<keyword evidence="2" id="KW-1185">Reference proteome</keyword>
<dbReference type="InParanoid" id="A0A084QSB1"/>
<proteinExistence type="predicted"/>
<protein>
    <recommendedName>
        <fullName evidence="3">PLC-like phosphodiesterase</fullName>
    </recommendedName>
</protein>
<evidence type="ECO:0000313" key="1">
    <source>
        <dbReference type="EMBL" id="KFA66846.1"/>
    </source>
</evidence>
<evidence type="ECO:0000313" key="2">
    <source>
        <dbReference type="Proteomes" id="UP000028524"/>
    </source>
</evidence>
<accession>A0A084QSB1</accession>
<dbReference type="InterPro" id="IPR051057">
    <property type="entry name" value="PI-PLC_domain"/>
</dbReference>
<dbReference type="SUPFAM" id="SSF51695">
    <property type="entry name" value="PLC-like phosphodiesterases"/>
    <property type="match status" value="1"/>
</dbReference>
<reference evidence="1 2" key="1">
    <citation type="journal article" date="2014" name="BMC Genomics">
        <title>Comparative genome sequencing reveals chemotype-specific gene clusters in the toxigenic black mold Stachybotrys.</title>
        <authorList>
            <person name="Semeiks J."/>
            <person name="Borek D."/>
            <person name="Otwinowski Z."/>
            <person name="Grishin N.V."/>
        </authorList>
    </citation>
    <scope>NUCLEOTIDE SEQUENCE [LARGE SCALE GENOMIC DNA]</scope>
    <source>
        <strain evidence="1 2">IBT 40285</strain>
    </source>
</reference>
<gene>
    <name evidence="1" type="ORF">S40285_07375</name>
</gene>
<dbReference type="OrthoDB" id="1046782at2759"/>
<dbReference type="PANTHER" id="PTHR13593">
    <property type="match status" value="1"/>
</dbReference>
<organism evidence="1 2">
    <name type="scientific">Stachybotrys chlorohalonatus (strain IBT 40285)</name>
    <dbReference type="NCBI Taxonomy" id="1283841"/>
    <lineage>
        <taxon>Eukaryota</taxon>
        <taxon>Fungi</taxon>
        <taxon>Dikarya</taxon>
        <taxon>Ascomycota</taxon>
        <taxon>Pezizomycotina</taxon>
        <taxon>Sordariomycetes</taxon>
        <taxon>Hypocreomycetidae</taxon>
        <taxon>Hypocreales</taxon>
        <taxon>Stachybotryaceae</taxon>
        <taxon>Stachybotrys</taxon>
    </lineage>
</organism>
<dbReference type="GO" id="GO:0006629">
    <property type="term" value="P:lipid metabolic process"/>
    <property type="evidence" value="ECO:0007669"/>
    <property type="project" value="InterPro"/>
</dbReference>
<dbReference type="Gene3D" id="3.20.20.190">
    <property type="entry name" value="Phosphatidylinositol (PI) phosphodiesterase"/>
    <property type="match status" value="1"/>
</dbReference>
<dbReference type="AlphaFoldDB" id="A0A084QSB1"/>
<sequence length="390" mass="43498">MAPAIAFDSPEDVTALLQAAKTADEVKQIADRARELSELPSRWMEQLLPIIGERTLETICVPRSHDAGMYLPVSYRRLGSPSTVITQTRDILSQLKLGVRMFDLRPCIVKGEFYCEHYSYIGGNELPDVVKGAAGFLLPVLTGYYHGGEGAKLRDIISMVNEFVKDRREVVILEITHTFNFDREVQNSEWGFELNTEEWKRLTDELCGLSNLYVSDQGPNCQVTKLKINELLASGQSAVMVTTARPGGVDLDPTVAGKGFYEQGILDPLRGHHISYTQSTVETVCAFLYDTDKSIIAKGILRLIAKTVGGDSPYLKDELWSIVDVARLRKFQELPKVYQNVSAEEYPNLISMDTVEDEMLLAAVFRVLGKVITGRDASLVHGEDGQWAFQ</sequence>
<dbReference type="EMBL" id="KL660339">
    <property type="protein sequence ID" value="KFA66846.1"/>
    <property type="molecule type" value="Genomic_DNA"/>
</dbReference>
<dbReference type="GO" id="GO:0008081">
    <property type="term" value="F:phosphoric diester hydrolase activity"/>
    <property type="evidence" value="ECO:0007669"/>
    <property type="project" value="InterPro"/>
</dbReference>
<name>A0A084QSB1_STAC4</name>